<dbReference type="SMART" id="SM00998">
    <property type="entry name" value="ADSL_C"/>
    <property type="match status" value="1"/>
</dbReference>
<comment type="similarity">
    <text evidence="1">Belongs to the class-II fumarase/aspartase family.</text>
</comment>
<dbReference type="InterPro" id="IPR022761">
    <property type="entry name" value="Fumarate_lyase_N"/>
</dbReference>
<dbReference type="Proteomes" id="UP000254958">
    <property type="component" value="Unassembled WGS sequence"/>
</dbReference>
<dbReference type="GO" id="GO:0019619">
    <property type="term" value="P:3,4-dihydroxybenzoate catabolic process"/>
    <property type="evidence" value="ECO:0007669"/>
    <property type="project" value="InterPro"/>
</dbReference>
<dbReference type="Gene3D" id="1.20.200.10">
    <property type="entry name" value="Fumarase/aspartase (Central domain)"/>
    <property type="match status" value="1"/>
</dbReference>
<gene>
    <name evidence="4" type="ORF">C7453_10757</name>
</gene>
<evidence type="ECO:0000313" key="4">
    <source>
        <dbReference type="EMBL" id="RDI37011.1"/>
    </source>
</evidence>
<dbReference type="AlphaFoldDB" id="A0A370FZE5"/>
<keyword evidence="4" id="KW-0413">Isomerase</keyword>
<dbReference type="Pfam" id="PF00206">
    <property type="entry name" value="Lyase_1"/>
    <property type="match status" value="1"/>
</dbReference>
<dbReference type="PRINTS" id="PR00145">
    <property type="entry name" value="ARGSUCLYASE"/>
</dbReference>
<dbReference type="SUPFAM" id="SSF48557">
    <property type="entry name" value="L-aspartase-like"/>
    <property type="match status" value="1"/>
</dbReference>
<evidence type="ECO:0000259" key="3">
    <source>
        <dbReference type="SMART" id="SM00998"/>
    </source>
</evidence>
<dbReference type="Gene3D" id="1.10.40.30">
    <property type="entry name" value="Fumarase/aspartase (C-terminal domain)"/>
    <property type="match status" value="1"/>
</dbReference>
<dbReference type="PANTHER" id="PTHR43172">
    <property type="entry name" value="ADENYLOSUCCINATE LYASE"/>
    <property type="match status" value="1"/>
</dbReference>
<dbReference type="InterPro" id="IPR020557">
    <property type="entry name" value="Fumarate_lyase_CS"/>
</dbReference>
<dbReference type="EC" id="5.5.1.2" evidence="2"/>
<accession>A0A370FZE5</accession>
<comment type="caution">
    <text evidence="4">The sequence shown here is derived from an EMBL/GenBank/DDBJ whole genome shotgun (WGS) entry which is preliminary data.</text>
</comment>
<reference evidence="4 5" key="1">
    <citation type="submission" date="2018-07" db="EMBL/GenBank/DDBJ databases">
        <title>Genomic Encyclopedia of Type Strains, Phase IV (KMG-IV): sequencing the most valuable type-strain genomes for metagenomic binning, comparative biology and taxonomic classification.</title>
        <authorList>
            <person name="Goeker M."/>
        </authorList>
    </citation>
    <scope>NUCLEOTIDE SEQUENCE [LARGE SCALE GENOMIC DNA]</scope>
    <source>
        <strain evidence="4 5">DSM 5603</strain>
    </source>
</reference>
<dbReference type="PANTHER" id="PTHR43172:SF2">
    <property type="entry name" value="ADENYLOSUCCINATE LYASE C-TERMINAL DOMAIN-CONTAINING PROTEIN"/>
    <property type="match status" value="1"/>
</dbReference>
<dbReference type="NCBIfam" id="TIGR02426">
    <property type="entry name" value="protocat_pcaB"/>
    <property type="match status" value="1"/>
</dbReference>
<evidence type="ECO:0000256" key="2">
    <source>
        <dbReference type="NCBIfam" id="TIGR02426"/>
    </source>
</evidence>
<protein>
    <recommendedName>
        <fullName evidence="2">3-carboxy-cis,cis-muconate cycloisomerase</fullName>
        <ecNumber evidence="2">5.5.1.2</ecNumber>
    </recommendedName>
</protein>
<dbReference type="InterPro" id="IPR008948">
    <property type="entry name" value="L-Aspartase-like"/>
</dbReference>
<dbReference type="CDD" id="cd01597">
    <property type="entry name" value="pCLME"/>
    <property type="match status" value="1"/>
</dbReference>
<dbReference type="InterPro" id="IPR019468">
    <property type="entry name" value="AdenyloSucc_lyase_C"/>
</dbReference>
<dbReference type="EMBL" id="QQAW01000007">
    <property type="protein sequence ID" value="RDI37011.1"/>
    <property type="molecule type" value="Genomic_DNA"/>
</dbReference>
<dbReference type="Pfam" id="PF10397">
    <property type="entry name" value="ADSL_C"/>
    <property type="match status" value="1"/>
</dbReference>
<proteinExistence type="inferred from homology"/>
<evidence type="ECO:0000256" key="1">
    <source>
        <dbReference type="ARBA" id="ARBA00034772"/>
    </source>
</evidence>
<dbReference type="InterPro" id="IPR012789">
    <property type="entry name" value="Protocat_PcaB-like"/>
</dbReference>
<dbReference type="RefSeq" id="WP_211311060.1">
    <property type="nucleotide sequence ID" value="NZ_BJMI01000022.1"/>
</dbReference>
<dbReference type="PRINTS" id="PR00149">
    <property type="entry name" value="FUMRATELYASE"/>
</dbReference>
<evidence type="ECO:0000313" key="5">
    <source>
        <dbReference type="Proteomes" id="UP000254958"/>
    </source>
</evidence>
<feature type="domain" description="Adenylosuccinate lyase C-terminal" evidence="3">
    <location>
        <begin position="374"/>
        <end position="453"/>
    </location>
</feature>
<organism evidence="4 5">
    <name type="scientific">Gluconacetobacter liquefaciens</name>
    <name type="common">Acetobacter liquefaciens</name>
    <dbReference type="NCBI Taxonomy" id="89584"/>
    <lineage>
        <taxon>Bacteria</taxon>
        <taxon>Pseudomonadati</taxon>
        <taxon>Pseudomonadota</taxon>
        <taxon>Alphaproteobacteria</taxon>
        <taxon>Acetobacterales</taxon>
        <taxon>Acetobacteraceae</taxon>
        <taxon>Gluconacetobacter</taxon>
    </lineage>
</organism>
<keyword evidence="5" id="KW-1185">Reference proteome</keyword>
<dbReference type="GO" id="GO:0047472">
    <property type="term" value="F:3-carboxy-cis,cis-muconate cycloisomerase activity"/>
    <property type="evidence" value="ECO:0007669"/>
    <property type="project" value="UniProtKB-UniRule"/>
</dbReference>
<sequence>MSDTMPASFEAGGDRLLDGMFATPATLAALGDRGRLDAMLRFEVALAEAQAELGLVPADAARIIAGCADPDAFAIPDLAAAAARAGNIAIPFVSALTALVAQRDEAAARYVHWGATSQDVIDTATVLQLRAAVHACRVDLLRLETGLATIVEAHAATVLPGRTWLQHAVPTTLGLKAAGWLTALSAARREVDAAVARAACLQFGGAAGTLASLGGRGLEIARGMATRLELRLPVLPWHTLRGELAGCGGALGVLCGVLGKLSRDLSLMMQTEIAELLPPGGKGQGGSSTMPHKRNPVGCAIALSVATQAPGLVATLMAAMVQEHERGLGGWHAEWQTLPALLRLTAASAAQMAATVDGMEIHPSAMQADLGRTHGLMMAEAVSMELARSIGKEAAHHVLEEASRTALAHGMGLEQVLKQDDRVTGALSAEAIARLMDPSHYLGNAKEFCTRALQAWRGGE</sequence>
<dbReference type="InterPro" id="IPR000362">
    <property type="entry name" value="Fumarate_lyase_fam"/>
</dbReference>
<dbReference type="GO" id="GO:0016829">
    <property type="term" value="F:lyase activity"/>
    <property type="evidence" value="ECO:0007669"/>
    <property type="project" value="UniProtKB-ARBA"/>
</dbReference>
<name>A0A370FZE5_GLULI</name>
<dbReference type="PROSITE" id="PS00163">
    <property type="entry name" value="FUMARATE_LYASES"/>
    <property type="match status" value="1"/>
</dbReference>